<dbReference type="GO" id="GO:0016887">
    <property type="term" value="F:ATP hydrolysis activity"/>
    <property type="evidence" value="ECO:0007669"/>
    <property type="project" value="InterPro"/>
</dbReference>
<dbReference type="SUPFAM" id="SSF52540">
    <property type="entry name" value="P-loop containing nucleoside triphosphate hydrolases"/>
    <property type="match status" value="1"/>
</dbReference>
<comment type="caution">
    <text evidence="4">The sequence shown here is derived from an EMBL/GenBank/DDBJ whole genome shotgun (WGS) entry which is preliminary data.</text>
</comment>
<accession>A0AAP0I5M3</accession>
<dbReference type="Pfam" id="PF00004">
    <property type="entry name" value="AAA"/>
    <property type="match status" value="1"/>
</dbReference>
<reference evidence="4 5" key="1">
    <citation type="submission" date="2024-01" db="EMBL/GenBank/DDBJ databases">
        <title>Genome assemblies of Stephania.</title>
        <authorList>
            <person name="Yang L."/>
        </authorList>
    </citation>
    <scope>NUCLEOTIDE SEQUENCE [LARGE SCALE GENOMIC DNA]</scope>
    <source>
        <strain evidence="4">QJT</strain>
        <tissue evidence="4">Leaf</tissue>
    </source>
</reference>
<dbReference type="InterPro" id="IPR027417">
    <property type="entry name" value="P-loop_NTPase"/>
</dbReference>
<evidence type="ECO:0000256" key="1">
    <source>
        <dbReference type="ARBA" id="ARBA00022741"/>
    </source>
</evidence>
<dbReference type="GO" id="GO:0005524">
    <property type="term" value="F:ATP binding"/>
    <property type="evidence" value="ECO:0007669"/>
    <property type="project" value="UniProtKB-KW"/>
</dbReference>
<evidence type="ECO:0000313" key="4">
    <source>
        <dbReference type="EMBL" id="KAK9109097.1"/>
    </source>
</evidence>
<dbReference type="EMBL" id="JBBNAE010000007">
    <property type="protein sequence ID" value="KAK9109097.1"/>
    <property type="molecule type" value="Genomic_DNA"/>
</dbReference>
<evidence type="ECO:0000313" key="5">
    <source>
        <dbReference type="Proteomes" id="UP001417504"/>
    </source>
</evidence>
<dbReference type="GO" id="GO:0034605">
    <property type="term" value="P:cellular response to heat"/>
    <property type="evidence" value="ECO:0007669"/>
    <property type="project" value="TreeGrafter"/>
</dbReference>
<dbReference type="Proteomes" id="UP001417504">
    <property type="component" value="Unassembled WGS sequence"/>
</dbReference>
<keyword evidence="1" id="KW-0547">Nucleotide-binding</keyword>
<evidence type="ECO:0000256" key="2">
    <source>
        <dbReference type="ARBA" id="ARBA00022840"/>
    </source>
</evidence>
<evidence type="ECO:0000259" key="3">
    <source>
        <dbReference type="Pfam" id="PF00004"/>
    </source>
</evidence>
<dbReference type="InterPro" id="IPR050130">
    <property type="entry name" value="ClpA_ClpB"/>
</dbReference>
<dbReference type="Gene3D" id="3.40.50.300">
    <property type="entry name" value="P-loop containing nucleotide triphosphate hydrolases"/>
    <property type="match status" value="1"/>
</dbReference>
<feature type="domain" description="ATPase AAA-type core" evidence="3">
    <location>
        <begin position="17"/>
        <end position="94"/>
    </location>
</feature>
<gene>
    <name evidence="4" type="ORF">Sjap_017157</name>
</gene>
<dbReference type="AlphaFoldDB" id="A0AAP0I5M3"/>
<proteinExistence type="predicted"/>
<organism evidence="4 5">
    <name type="scientific">Stephania japonica</name>
    <dbReference type="NCBI Taxonomy" id="461633"/>
    <lineage>
        <taxon>Eukaryota</taxon>
        <taxon>Viridiplantae</taxon>
        <taxon>Streptophyta</taxon>
        <taxon>Embryophyta</taxon>
        <taxon>Tracheophyta</taxon>
        <taxon>Spermatophyta</taxon>
        <taxon>Magnoliopsida</taxon>
        <taxon>Ranunculales</taxon>
        <taxon>Menispermaceae</taxon>
        <taxon>Menispermoideae</taxon>
        <taxon>Cissampelideae</taxon>
        <taxon>Stephania</taxon>
    </lineage>
</organism>
<keyword evidence="5" id="KW-1185">Reference proteome</keyword>
<dbReference type="InterPro" id="IPR003959">
    <property type="entry name" value="ATPase_AAA_core"/>
</dbReference>
<protein>
    <recommendedName>
        <fullName evidence="3">ATPase AAA-type core domain-containing protein</fullName>
    </recommendedName>
</protein>
<dbReference type="PANTHER" id="PTHR11638">
    <property type="entry name" value="ATP-DEPENDENT CLP PROTEASE"/>
    <property type="match status" value="1"/>
</dbReference>
<dbReference type="GO" id="GO:0005737">
    <property type="term" value="C:cytoplasm"/>
    <property type="evidence" value="ECO:0007669"/>
    <property type="project" value="TreeGrafter"/>
</dbReference>
<sequence>MPPLHLTKLKRTKNTPVLIGSPDVGKTAVVEGLAQRIVRGDVPNNLKDVRLVTRDTGMGALVAEERWKAVLSEVEEADRKVTLFIDEIHLVLGEVVVTIVEERNMLLLI</sequence>
<keyword evidence="2" id="KW-0067">ATP-binding</keyword>
<dbReference type="PANTHER" id="PTHR11638:SF18">
    <property type="entry name" value="HEAT SHOCK PROTEIN 104"/>
    <property type="match status" value="1"/>
</dbReference>
<name>A0AAP0I5M3_9MAGN</name>